<comment type="caution">
    <text evidence="2">The sequence shown here is derived from an EMBL/GenBank/DDBJ whole genome shotgun (WGS) entry which is preliminary data.</text>
</comment>
<dbReference type="Gene3D" id="1.10.10.10">
    <property type="entry name" value="Winged helix-like DNA-binding domain superfamily/Winged helix DNA-binding domain"/>
    <property type="match status" value="1"/>
</dbReference>
<evidence type="ECO:0000259" key="1">
    <source>
        <dbReference type="Pfam" id="PF09339"/>
    </source>
</evidence>
<evidence type="ECO:0000313" key="2">
    <source>
        <dbReference type="EMBL" id="MBE7325015.1"/>
    </source>
</evidence>
<dbReference type="SUPFAM" id="SSF46785">
    <property type="entry name" value="Winged helix' DNA-binding domain"/>
    <property type="match status" value="1"/>
</dbReference>
<dbReference type="InterPro" id="IPR036390">
    <property type="entry name" value="WH_DNA-bd_sf"/>
</dbReference>
<dbReference type="Proteomes" id="UP000756387">
    <property type="component" value="Unassembled WGS sequence"/>
</dbReference>
<sequence length="207" mass="21963">MSPSRTRVLDLLTRSAEPLGMAELTAATGLHANTLRGHLEALVETGLVDRRRATPIGRGRPAWLYTAADESHTSEYAALASTLASGLATSAPDPAAAGARAGEGWGRELARQRLSRMNGPLDPRSEALAALEEFGFAPRDTPVDVVELTRCPLLDTARKHPEVVCAVHLGLVRGMVSEHGGDPSGTTLEPFATDDSCRLHLPRTLSS</sequence>
<protein>
    <submittedName>
        <fullName evidence="2">Helix-turn-helix domain-containing protein</fullName>
    </submittedName>
</protein>
<organism evidence="2 3">
    <name type="scientific">Nocardioides malaquae</name>
    <dbReference type="NCBI Taxonomy" id="2773426"/>
    <lineage>
        <taxon>Bacteria</taxon>
        <taxon>Bacillati</taxon>
        <taxon>Actinomycetota</taxon>
        <taxon>Actinomycetes</taxon>
        <taxon>Propionibacteriales</taxon>
        <taxon>Nocardioidaceae</taxon>
        <taxon>Nocardioides</taxon>
    </lineage>
</organism>
<dbReference type="InterPro" id="IPR036388">
    <property type="entry name" value="WH-like_DNA-bd_sf"/>
</dbReference>
<gene>
    <name evidence="2" type="ORF">IEQ44_10125</name>
</gene>
<keyword evidence="3" id="KW-1185">Reference proteome</keyword>
<reference evidence="2 3" key="1">
    <citation type="submission" date="2020-10" db="EMBL/GenBank/DDBJ databases">
        <title>Nocardioides sp. isolated from sludge.</title>
        <authorList>
            <person name="Zhang X."/>
        </authorList>
    </citation>
    <scope>NUCLEOTIDE SEQUENCE [LARGE SCALE GENOMIC DNA]</scope>
    <source>
        <strain evidence="2 3">Y6</strain>
    </source>
</reference>
<accession>A0ABR9RTV3</accession>
<dbReference type="InterPro" id="IPR005471">
    <property type="entry name" value="Tscrpt_reg_IclR_N"/>
</dbReference>
<evidence type="ECO:0000313" key="3">
    <source>
        <dbReference type="Proteomes" id="UP000756387"/>
    </source>
</evidence>
<dbReference type="Pfam" id="PF09339">
    <property type="entry name" value="HTH_IclR"/>
    <property type="match status" value="1"/>
</dbReference>
<proteinExistence type="predicted"/>
<dbReference type="EMBL" id="JADCSA010000008">
    <property type="protein sequence ID" value="MBE7325015.1"/>
    <property type="molecule type" value="Genomic_DNA"/>
</dbReference>
<name>A0ABR9RTV3_9ACTN</name>
<feature type="domain" description="HTH iclR-type" evidence="1">
    <location>
        <begin position="7"/>
        <end position="51"/>
    </location>
</feature>